<keyword evidence="6" id="KW-1185">Reference proteome</keyword>
<feature type="region of interest" description="Disordered" evidence="2">
    <location>
        <begin position="1"/>
        <end position="27"/>
    </location>
</feature>
<proteinExistence type="predicted"/>
<dbReference type="GO" id="GO:0016757">
    <property type="term" value="F:glycosyltransferase activity"/>
    <property type="evidence" value="ECO:0007669"/>
    <property type="project" value="InterPro"/>
</dbReference>
<dbReference type="CDD" id="cd03809">
    <property type="entry name" value="GT4_MtfB-like"/>
    <property type="match status" value="1"/>
</dbReference>
<organism evidence="5 6">
    <name type="scientific">Hominifimenecus microfluidus</name>
    <dbReference type="NCBI Taxonomy" id="2885348"/>
    <lineage>
        <taxon>Bacteria</taxon>
        <taxon>Bacillati</taxon>
        <taxon>Bacillota</taxon>
        <taxon>Clostridia</taxon>
        <taxon>Lachnospirales</taxon>
        <taxon>Lachnospiraceae</taxon>
        <taxon>Hominifimenecus</taxon>
    </lineage>
</organism>
<dbReference type="RefSeq" id="WP_349199516.1">
    <property type="nucleotide sequence ID" value="NZ_JBBNHI010000246.1"/>
</dbReference>
<dbReference type="SUPFAM" id="SSF53756">
    <property type="entry name" value="UDP-Glycosyltransferase/glycogen phosphorylase"/>
    <property type="match status" value="1"/>
</dbReference>
<keyword evidence="1" id="KW-0808">Transferase</keyword>
<name>A0AAE3E8V0_9FIRM</name>
<evidence type="ECO:0000259" key="3">
    <source>
        <dbReference type="Pfam" id="PF00534"/>
    </source>
</evidence>
<feature type="domain" description="Glycosyl transferase family 1" evidence="3">
    <location>
        <begin position="231"/>
        <end position="387"/>
    </location>
</feature>
<feature type="domain" description="Glycosyltransferase subfamily 4-like N-terminal" evidence="4">
    <location>
        <begin position="141"/>
        <end position="210"/>
    </location>
</feature>
<gene>
    <name evidence="5" type="ORF">LKD81_03995</name>
</gene>
<evidence type="ECO:0000256" key="1">
    <source>
        <dbReference type="ARBA" id="ARBA00022679"/>
    </source>
</evidence>
<evidence type="ECO:0000313" key="6">
    <source>
        <dbReference type="Proteomes" id="UP001198182"/>
    </source>
</evidence>
<dbReference type="Pfam" id="PF00534">
    <property type="entry name" value="Glycos_transf_1"/>
    <property type="match status" value="1"/>
</dbReference>
<comment type="caution">
    <text evidence="5">The sequence shown here is derived from an EMBL/GenBank/DDBJ whole genome shotgun (WGS) entry which is preliminary data.</text>
</comment>
<evidence type="ECO:0000259" key="4">
    <source>
        <dbReference type="Pfam" id="PF13439"/>
    </source>
</evidence>
<dbReference type="EMBL" id="JAJEQR010000008">
    <property type="protein sequence ID" value="MCC2230164.1"/>
    <property type="molecule type" value="Genomic_DNA"/>
</dbReference>
<protein>
    <submittedName>
        <fullName evidence="5">Glycosyltransferase family 4 protein</fullName>
    </submittedName>
</protein>
<dbReference type="Pfam" id="PF13439">
    <property type="entry name" value="Glyco_transf_4"/>
    <property type="match status" value="1"/>
</dbReference>
<dbReference type="InterPro" id="IPR028098">
    <property type="entry name" value="Glyco_trans_4-like_N"/>
</dbReference>
<evidence type="ECO:0000256" key="2">
    <source>
        <dbReference type="SAM" id="MobiDB-lite"/>
    </source>
</evidence>
<feature type="compositionally biased region" description="Polar residues" evidence="2">
    <location>
        <begin position="9"/>
        <end position="19"/>
    </location>
</feature>
<evidence type="ECO:0000313" key="5">
    <source>
        <dbReference type="EMBL" id="MCC2230164.1"/>
    </source>
</evidence>
<dbReference type="PANTHER" id="PTHR46401">
    <property type="entry name" value="GLYCOSYLTRANSFERASE WBBK-RELATED"/>
    <property type="match status" value="1"/>
</dbReference>
<dbReference type="PANTHER" id="PTHR46401:SF2">
    <property type="entry name" value="GLYCOSYLTRANSFERASE WBBK-RELATED"/>
    <property type="match status" value="1"/>
</dbReference>
<dbReference type="AlphaFoldDB" id="A0AAE3E8V0"/>
<reference evidence="5" key="1">
    <citation type="submission" date="2021-10" db="EMBL/GenBank/DDBJ databases">
        <title>Anaerobic single-cell dispensing facilitates the cultivation of human gut bacteria.</title>
        <authorList>
            <person name="Afrizal A."/>
        </authorList>
    </citation>
    <scope>NUCLEOTIDE SEQUENCE</scope>
    <source>
        <strain evidence="5">CLA-AA-H215</strain>
    </source>
</reference>
<dbReference type="Proteomes" id="UP001198182">
    <property type="component" value="Unassembled WGS sequence"/>
</dbReference>
<sequence>MIPSIKKQLLQTPAGTQQPEKQKGQRGMKVSFDAQLLLEAQKTGIGWMADRLLREMRRIDPEMDLQLNYFQLRDYKNGTPEAMKEYLNLGFREKRAFCSYSLYKMLWNWIPYPYSSFFGKDSDISFFFNYYIPPGVKGKPVTVFHDMGYKAFPETVRKRTMMMLNANMEKACRRAEKIITVSQFTKDETNKYLGVDPDRMVVMHLGVNHEVFRPGCPKERIDAVRAKYHLPEEYLLYLGTLEPRKNIVRMINAYAKAQAEDPSVPVLVLAGRKGWMYDEIFARVKELKLEEKIIFTGYIDADEPPVLLNGALAFLFPSLYEGFGIPPLEAMACGTPVLTANAASLPEVVGTAGILADPYSEDEIADGILKLCRDRALREKLSKDGIERAAGFTWEKGAEILLDVFASIS</sequence>
<accession>A0AAE3E8V0</accession>
<dbReference type="GO" id="GO:0009103">
    <property type="term" value="P:lipopolysaccharide biosynthetic process"/>
    <property type="evidence" value="ECO:0007669"/>
    <property type="project" value="TreeGrafter"/>
</dbReference>
<dbReference type="InterPro" id="IPR001296">
    <property type="entry name" value="Glyco_trans_1"/>
</dbReference>
<dbReference type="FunFam" id="3.40.50.2000:FF:000119">
    <property type="entry name" value="Glycosyl transferase group 1"/>
    <property type="match status" value="1"/>
</dbReference>
<dbReference type="Gene3D" id="3.40.50.2000">
    <property type="entry name" value="Glycogen Phosphorylase B"/>
    <property type="match status" value="2"/>
</dbReference>